<proteinExistence type="predicted"/>
<dbReference type="PANTHER" id="PTHR15926:SF1">
    <property type="entry name" value="ALL-TRANS RETINOIC ACID-INDUCED DIFFERENTIATION FACTOR"/>
    <property type="match status" value="1"/>
</dbReference>
<dbReference type="PANTHER" id="PTHR15926">
    <property type="entry name" value="ALL-TRANS RETINOIC ACID-INDUCED DIFFERENTIATION FACTOR"/>
    <property type="match status" value="1"/>
</dbReference>
<evidence type="ECO:0000313" key="5">
    <source>
        <dbReference type="EMBL" id="VUZ44296.1"/>
    </source>
</evidence>
<evidence type="ECO:0000259" key="3">
    <source>
        <dbReference type="PROSITE" id="PS00022"/>
    </source>
</evidence>
<keyword evidence="1" id="KW-0812">Transmembrane</keyword>
<dbReference type="PROSITE" id="PS00022">
    <property type="entry name" value="EGF_1"/>
    <property type="match status" value="1"/>
</dbReference>
<evidence type="ECO:0000256" key="2">
    <source>
        <dbReference type="SAM" id="SignalP"/>
    </source>
</evidence>
<organism evidence="5 6">
    <name type="scientific">Hymenolepis diminuta</name>
    <name type="common">Rat tapeworm</name>
    <dbReference type="NCBI Taxonomy" id="6216"/>
    <lineage>
        <taxon>Eukaryota</taxon>
        <taxon>Metazoa</taxon>
        <taxon>Spiralia</taxon>
        <taxon>Lophotrochozoa</taxon>
        <taxon>Platyhelminthes</taxon>
        <taxon>Cestoda</taxon>
        <taxon>Eucestoda</taxon>
        <taxon>Cyclophyllidea</taxon>
        <taxon>Hymenolepididae</taxon>
        <taxon>Hymenolepis</taxon>
    </lineage>
</organism>
<reference evidence="5 6" key="1">
    <citation type="submission" date="2019-07" db="EMBL/GenBank/DDBJ databases">
        <authorList>
            <person name="Jastrzebski P J."/>
            <person name="Paukszto L."/>
            <person name="Jastrzebski P J."/>
        </authorList>
    </citation>
    <scope>NUCLEOTIDE SEQUENCE [LARGE SCALE GENOMIC DNA]</scope>
    <source>
        <strain evidence="5 6">WMS-il1</strain>
    </source>
</reference>
<accession>A0A564YAT3</accession>
<protein>
    <recommendedName>
        <fullName evidence="3 4">EGF-like domain-containing protein</fullName>
    </recommendedName>
</protein>
<dbReference type="PROSITE" id="PS01186">
    <property type="entry name" value="EGF_2"/>
    <property type="match status" value="1"/>
</dbReference>
<feature type="chain" id="PRO_5021983488" description="EGF-like domain-containing protein" evidence="2">
    <location>
        <begin position="22"/>
        <end position="219"/>
    </location>
</feature>
<feature type="non-terminal residue" evidence="5">
    <location>
        <position position="1"/>
    </location>
</feature>
<feature type="domain" description="EGF-like" evidence="3 4">
    <location>
        <begin position="158"/>
        <end position="169"/>
    </location>
</feature>
<evidence type="ECO:0000313" key="6">
    <source>
        <dbReference type="Proteomes" id="UP000321570"/>
    </source>
</evidence>
<keyword evidence="1" id="KW-1133">Transmembrane helix</keyword>
<evidence type="ECO:0000256" key="1">
    <source>
        <dbReference type="SAM" id="Phobius"/>
    </source>
</evidence>
<dbReference type="EMBL" id="CABIJS010000123">
    <property type="protein sequence ID" value="VUZ44296.1"/>
    <property type="molecule type" value="Genomic_DNA"/>
</dbReference>
<dbReference type="InterPro" id="IPR042350">
    <property type="entry name" value="ATRAID"/>
</dbReference>
<sequence>KYTLFLHICITFAFGVPSSEIFEEDCNYYGGSVQGNRCFSNGAPDFTPIGVDLSNSLITVLPDDIFSSSLQFLYLHGNPELEPLESLCGGISLNKLLLDSSQSCPGQDVSWNSTKVMFNSTIRVCKDQQNFCETFTKKGNSCPNNSKCVFSGPGCLNCVCKSGYWGYRCLLHGHFPTLVFSIAAFLSFSFICIAFYCRSGNTRAIGYGSLPSDEVKLFL</sequence>
<dbReference type="AlphaFoldDB" id="A0A564YAT3"/>
<keyword evidence="2" id="KW-0732">Signal</keyword>
<name>A0A564YAT3_HYMDI</name>
<dbReference type="InterPro" id="IPR000742">
    <property type="entry name" value="EGF"/>
</dbReference>
<gene>
    <name evidence="5" type="ORF">WMSIL1_LOCUS4408</name>
</gene>
<feature type="transmembrane region" description="Helical" evidence="1">
    <location>
        <begin position="178"/>
        <end position="197"/>
    </location>
</feature>
<keyword evidence="6" id="KW-1185">Reference proteome</keyword>
<evidence type="ECO:0000259" key="4">
    <source>
        <dbReference type="PROSITE" id="PS01186"/>
    </source>
</evidence>
<feature type="signal peptide" evidence="2">
    <location>
        <begin position="1"/>
        <end position="21"/>
    </location>
</feature>
<dbReference type="Proteomes" id="UP000321570">
    <property type="component" value="Unassembled WGS sequence"/>
</dbReference>
<keyword evidence="1" id="KW-0472">Membrane</keyword>